<reference evidence="1 2" key="1">
    <citation type="submission" date="2011-02" db="EMBL/GenBank/DDBJ databases">
        <authorList>
            <person name="Muzny D."/>
            <person name="Qin X."/>
            <person name="Deng J."/>
            <person name="Jiang H."/>
            <person name="Liu Y."/>
            <person name="Qu J."/>
            <person name="Song X.-Z."/>
            <person name="Zhang L."/>
            <person name="Thornton R."/>
            <person name="Coyle M."/>
            <person name="Francisco L."/>
            <person name="Jackson L."/>
            <person name="Javaid M."/>
            <person name="Korchina V."/>
            <person name="Kovar C."/>
            <person name="Mata R."/>
            <person name="Mathew T."/>
            <person name="Ngo R."/>
            <person name="Nguyen L."/>
            <person name="Nguyen N."/>
            <person name="Okwuonu G."/>
            <person name="Ongeri F."/>
            <person name="Pham C."/>
            <person name="Simmons D."/>
            <person name="Wilczek-Boney K."/>
            <person name="Hale W."/>
            <person name="Jakkamsetti A."/>
            <person name="Pham P."/>
            <person name="Ruth R."/>
            <person name="San Lucas F."/>
            <person name="Warren J."/>
            <person name="Zhang J."/>
            <person name="Zhao Z."/>
            <person name="Zhou C."/>
            <person name="Zhu D."/>
            <person name="Lee S."/>
            <person name="Bess C."/>
            <person name="Blankenburg K."/>
            <person name="Forbes L."/>
            <person name="Fu Q."/>
            <person name="Gubbala S."/>
            <person name="Hirani K."/>
            <person name="Jayaseelan J.C."/>
            <person name="Lara F."/>
            <person name="Munidasa M."/>
            <person name="Palculict T."/>
            <person name="Patil S."/>
            <person name="Pu L.-L."/>
            <person name="Saada N."/>
            <person name="Tang L."/>
            <person name="Weissenberger G."/>
            <person name="Zhu Y."/>
            <person name="Hemphill L."/>
            <person name="Shang Y."/>
            <person name="Youmans B."/>
            <person name="Ayvaz T."/>
            <person name="Ross M."/>
            <person name="Santibanez J."/>
            <person name="Aqrawi P."/>
            <person name="Gross S."/>
            <person name="Joshi V."/>
            <person name="Fowler G."/>
            <person name="Nazareth L."/>
            <person name="Reid J."/>
            <person name="Worley K."/>
            <person name="Petrosino J."/>
            <person name="Highlander S."/>
            <person name="Gibbs R."/>
        </authorList>
    </citation>
    <scope>NUCLEOTIDE SEQUENCE [LARGE SCALE GENOMIC DNA]</scope>
    <source>
        <strain evidence="1 2">ATCC BAA-1200</strain>
    </source>
</reference>
<sequence length="42" mass="4297">MLSRGDARGFAVGGCLKNVKTRFHSVATAFSDGLQASAQAAV</sequence>
<dbReference type="HOGENOM" id="CLU_3254473_0_0_4"/>
<keyword evidence="2" id="KW-1185">Reference proteome</keyword>
<evidence type="ECO:0000313" key="1">
    <source>
        <dbReference type="EMBL" id="EGF10939.1"/>
    </source>
</evidence>
<dbReference type="AlphaFoldDB" id="F2BCF5"/>
<evidence type="ECO:0000313" key="2">
    <source>
        <dbReference type="Proteomes" id="UP000004105"/>
    </source>
</evidence>
<proteinExistence type="predicted"/>
<dbReference type="Proteomes" id="UP000004105">
    <property type="component" value="Unassembled WGS sequence"/>
</dbReference>
<organism evidence="1 2">
    <name type="scientific">Neisseria bacilliformis ATCC BAA-1200</name>
    <dbReference type="NCBI Taxonomy" id="888742"/>
    <lineage>
        <taxon>Bacteria</taxon>
        <taxon>Pseudomonadati</taxon>
        <taxon>Pseudomonadota</taxon>
        <taxon>Betaproteobacteria</taxon>
        <taxon>Neisseriales</taxon>
        <taxon>Neisseriaceae</taxon>
        <taxon>Neisseria</taxon>
    </lineage>
</organism>
<accession>F2BCF5</accession>
<comment type="caution">
    <text evidence="1">The sequence shown here is derived from an EMBL/GenBank/DDBJ whole genome shotgun (WGS) entry which is preliminary data.</text>
</comment>
<name>F2BCF5_9NEIS</name>
<dbReference type="EMBL" id="AFAY01000029">
    <property type="protein sequence ID" value="EGF10939.1"/>
    <property type="molecule type" value="Genomic_DNA"/>
</dbReference>
<gene>
    <name evidence="1" type="ORF">HMPREF9123_1410</name>
</gene>
<protein>
    <submittedName>
        <fullName evidence="1">Uncharacterized protein</fullName>
    </submittedName>
</protein>